<dbReference type="InterPro" id="IPR036736">
    <property type="entry name" value="ACP-like_sf"/>
</dbReference>
<evidence type="ECO:0000313" key="9">
    <source>
        <dbReference type="Proteomes" id="UP000235965"/>
    </source>
</evidence>
<keyword evidence="3" id="KW-0596">Phosphopantetheine</keyword>
<protein>
    <recommendedName>
        <fullName evidence="2">Fatty acid synthase</fullName>
        <ecNumber evidence="1">2.3.1.85</ecNumber>
    </recommendedName>
</protein>
<dbReference type="InterPro" id="IPR000873">
    <property type="entry name" value="AMP-dep_synth/lig_dom"/>
</dbReference>
<dbReference type="InterPro" id="IPR045851">
    <property type="entry name" value="AMP-bd_C_sf"/>
</dbReference>
<dbReference type="InParanoid" id="A0A2J7QQP0"/>
<organism evidence="8 9">
    <name type="scientific">Cryptotermes secundus</name>
    <dbReference type="NCBI Taxonomy" id="105785"/>
    <lineage>
        <taxon>Eukaryota</taxon>
        <taxon>Metazoa</taxon>
        <taxon>Ecdysozoa</taxon>
        <taxon>Arthropoda</taxon>
        <taxon>Hexapoda</taxon>
        <taxon>Insecta</taxon>
        <taxon>Pterygota</taxon>
        <taxon>Neoptera</taxon>
        <taxon>Polyneoptera</taxon>
        <taxon>Dictyoptera</taxon>
        <taxon>Blattodea</taxon>
        <taxon>Blattoidea</taxon>
        <taxon>Termitoidae</taxon>
        <taxon>Kalotermitidae</taxon>
        <taxon>Cryptotermitinae</taxon>
        <taxon>Cryptotermes</taxon>
    </lineage>
</organism>
<evidence type="ECO:0000256" key="2">
    <source>
        <dbReference type="ARBA" id="ARBA00018769"/>
    </source>
</evidence>
<dbReference type="InterPro" id="IPR025110">
    <property type="entry name" value="AMP-bd_C"/>
</dbReference>
<dbReference type="FunFam" id="1.10.1200.10:FF:000005">
    <property type="entry name" value="Nonribosomal peptide synthetase 1"/>
    <property type="match status" value="1"/>
</dbReference>
<dbReference type="SMART" id="SM00822">
    <property type="entry name" value="PKS_KR"/>
    <property type="match status" value="1"/>
</dbReference>
<dbReference type="EMBL" id="NEVH01012087">
    <property type="protein sequence ID" value="PNF30884.1"/>
    <property type="molecule type" value="Genomic_DNA"/>
</dbReference>
<reference evidence="8 9" key="1">
    <citation type="submission" date="2017-12" db="EMBL/GenBank/DDBJ databases">
        <title>Hemimetabolous genomes reveal molecular basis of termite eusociality.</title>
        <authorList>
            <person name="Harrison M.C."/>
            <person name="Jongepier E."/>
            <person name="Robertson H.M."/>
            <person name="Arning N."/>
            <person name="Bitard-Feildel T."/>
            <person name="Chao H."/>
            <person name="Childers C.P."/>
            <person name="Dinh H."/>
            <person name="Doddapaneni H."/>
            <person name="Dugan S."/>
            <person name="Gowin J."/>
            <person name="Greiner C."/>
            <person name="Han Y."/>
            <person name="Hu H."/>
            <person name="Hughes D.S.T."/>
            <person name="Huylmans A.-K."/>
            <person name="Kemena C."/>
            <person name="Kremer L.P.M."/>
            <person name="Lee S.L."/>
            <person name="Lopez-Ezquerra A."/>
            <person name="Mallet L."/>
            <person name="Monroy-Kuhn J.M."/>
            <person name="Moser A."/>
            <person name="Murali S.C."/>
            <person name="Muzny D.M."/>
            <person name="Otani S."/>
            <person name="Piulachs M.-D."/>
            <person name="Poelchau M."/>
            <person name="Qu J."/>
            <person name="Schaub F."/>
            <person name="Wada-Katsumata A."/>
            <person name="Worley K.C."/>
            <person name="Xie Q."/>
            <person name="Ylla G."/>
            <person name="Poulsen M."/>
            <person name="Gibbs R.A."/>
            <person name="Schal C."/>
            <person name="Richards S."/>
            <person name="Belles X."/>
            <person name="Korb J."/>
            <person name="Bornberg-Bauer E."/>
        </authorList>
    </citation>
    <scope>NUCLEOTIDE SEQUENCE [LARGE SCALE GENOMIC DNA]</scope>
    <source>
        <tissue evidence="8">Whole body</tissue>
    </source>
</reference>
<comment type="catalytic activity">
    <reaction evidence="6">
        <text>acetyl-CoA + n malonyl-CoA + 2n NADPH + 2n H(+) = a long-chain fatty acid + (n+1) CoA + n CO2 + 2n NADP(+).</text>
        <dbReference type="EC" id="2.3.1.85"/>
    </reaction>
</comment>
<dbReference type="OrthoDB" id="416786at2759"/>
<dbReference type="InterPro" id="IPR002347">
    <property type="entry name" value="SDR_fam"/>
</dbReference>
<keyword evidence="4" id="KW-0597">Phosphoprotein</keyword>
<dbReference type="PANTHER" id="PTHR44845:SF6">
    <property type="entry name" value="BETA-ALANINE-ACTIVATING ENZYME"/>
    <property type="match status" value="1"/>
</dbReference>
<evidence type="ECO:0000256" key="5">
    <source>
        <dbReference type="ARBA" id="ARBA00023002"/>
    </source>
</evidence>
<dbReference type="InterPro" id="IPR006162">
    <property type="entry name" value="Ppantetheine_attach_site"/>
</dbReference>
<dbReference type="FunFam" id="3.40.50.720:FF:000047">
    <property type="entry name" value="NADP-dependent L-serine/L-allo-threonine dehydrogenase"/>
    <property type="match status" value="1"/>
</dbReference>
<keyword evidence="5" id="KW-0560">Oxidoreductase</keyword>
<dbReference type="PRINTS" id="PR00081">
    <property type="entry name" value="GDHRDH"/>
</dbReference>
<dbReference type="SUPFAM" id="SSF51735">
    <property type="entry name" value="NAD(P)-binding Rossmann-fold domains"/>
    <property type="match status" value="2"/>
</dbReference>
<dbReference type="Gene3D" id="3.40.50.720">
    <property type="entry name" value="NAD(P)-binding Rossmann-like Domain"/>
    <property type="match status" value="2"/>
</dbReference>
<dbReference type="CDD" id="cd05235">
    <property type="entry name" value="SDR_e1"/>
    <property type="match status" value="1"/>
</dbReference>
<dbReference type="InterPro" id="IPR013120">
    <property type="entry name" value="FAR_NAD-bd"/>
</dbReference>
<dbReference type="InterPro" id="IPR036291">
    <property type="entry name" value="NAD(P)-bd_dom_sf"/>
</dbReference>
<dbReference type="GO" id="GO:0016616">
    <property type="term" value="F:oxidoreductase activity, acting on the CH-OH group of donors, NAD or NADP as acceptor"/>
    <property type="evidence" value="ECO:0007669"/>
    <property type="project" value="UniProtKB-ARBA"/>
</dbReference>
<sequence length="1278" mass="142033">MGSVTPEEAVADAMQLYDQQGCLHEQFVRQAKALPEAIAVVTHNGMKVTYSELDQMSEELAIKLRHIGVRNNIVVGILMERCLEYVVSYIAILRAGGAYMPLEVSYPSQLLTVVLEDSQPTAVCTKAPFLERLAGSSTLPVLLDAGWFDRVQEENSQLSPLKNTVQVSLDDMAFTAYSSGTTGKPKGIQCPHRAAVFSFYWRHIAYPYGEDEREACNIFFVWEMLRPLLRGVPLYIIPDDVIYDPPQLARFLVEHRITRMLFTPSLLQAVLDFKGLHLNKAFRFMRQVWLCGEVVTRILRDRFIQLFPHVQLLNLYSISECHDVACSDLSLGKLPSVPCKLCPVGKLLPFVHVLVMDDKQNVEPVGVRGEIYIKGPALAIGYLNRPELNAERFITYREHGRLYRTGDWGYMLSDGSLEICGRCDSMVKIRGYSIETQAVEAALLELPMVNAGYVSVEGDEGSDKFLVAYIVSEGKVTQKEVRAALKNRLPFYMIPSRFIFINSIPLLESSGKLDKKALSVMLEAGNNNYLSPHDLHLTPLEHQLAVIWGRVLKLNVIDVHENFFDLGGHSLLATHLVSEINEHLGIQLQIYDVLQHPTVHSLVNFIEKPTETSSDVTLDLPAVVERHAQDKAPLDIHLRAFWRSLEYPISSSWCPERILLTGATGYLGAFVLKELLQNTKTVVYCLVRESLGFTAMDRICSSLQKFGISELDEKLELRIVPIKGDVSLLNLGMSEEDYVCLSYTVDSIIHAAATVNLVRPYSALYSTNVLGTANILTFAMGHKIMPVHYISTNAVFPEGLQNCREDANMLAYADKLRSGYAQTKWAAEQLVMRAQDRGLPAAVYRCGNIGGSREEASWNPADFTLLMLQGCLYTKMTPDIDWQIELSPADFVSRVIVEVSQDVLHSLGKVFHIINPCTMNCRDLWQLLRSQGYQLDLVPYADWYQKVKETARSTSEHSATLANLLYLLDALVIGPDSLSKYSTFAQTNLQASLQMHGLTYPPVDSALMHTYISHLTSIGLIPHPTRGQQNTACLLHGKVALVTGASSGIGAAIGEHLAAAGAKVALAARRTDRLKDLEAQIARRGGTAVAITMDVCDERQVHDGVKLAESLLGPVDILVNSAGVLYYTLMKNVHVEEWHMMVDVNVKGVLNCVGTILGRMVEQRRGHIVNISSDGGRKGFPGLAVYCGTKFFVEGLSQAMRQEVAEFGVKITCIQPGDVKTELFQRTTDLEAQKKYEMVGKMKVLEPGDIAQAVLYAVTQPEVCAVNEILVEPQEAPI</sequence>
<dbReference type="GO" id="GO:0004312">
    <property type="term" value="F:fatty acid synthase activity"/>
    <property type="evidence" value="ECO:0007669"/>
    <property type="project" value="UniProtKB-EC"/>
</dbReference>
<dbReference type="NCBIfam" id="TIGR01746">
    <property type="entry name" value="Thioester-redct"/>
    <property type="match status" value="1"/>
</dbReference>
<dbReference type="Gene3D" id="3.30.300.30">
    <property type="match status" value="1"/>
</dbReference>
<evidence type="ECO:0000256" key="4">
    <source>
        <dbReference type="ARBA" id="ARBA00022553"/>
    </source>
</evidence>
<accession>A0A2J7QQP0</accession>
<evidence type="ECO:0000256" key="3">
    <source>
        <dbReference type="ARBA" id="ARBA00022450"/>
    </source>
</evidence>
<dbReference type="InterPro" id="IPR057326">
    <property type="entry name" value="KR_dom"/>
</dbReference>
<dbReference type="InterPro" id="IPR020904">
    <property type="entry name" value="Sc_DH/Rdtase_CS"/>
</dbReference>
<dbReference type="InterPro" id="IPR029058">
    <property type="entry name" value="AB_hydrolase_fold"/>
</dbReference>
<dbReference type="Pfam" id="PF13193">
    <property type="entry name" value="AMP-binding_C"/>
    <property type="match status" value="1"/>
</dbReference>
<dbReference type="InterPro" id="IPR010080">
    <property type="entry name" value="Thioester_reductase-like_dom"/>
</dbReference>
<feature type="domain" description="Carrier" evidence="7">
    <location>
        <begin position="535"/>
        <end position="610"/>
    </location>
</feature>
<name>A0A2J7QQP0_9NEOP</name>
<dbReference type="SUPFAM" id="SSF56801">
    <property type="entry name" value="Acetyl-CoA synthetase-like"/>
    <property type="match status" value="1"/>
</dbReference>
<evidence type="ECO:0000256" key="1">
    <source>
        <dbReference type="ARBA" id="ARBA00012873"/>
    </source>
</evidence>
<comment type="caution">
    <text evidence="8">The sequence shown here is derived from an EMBL/GenBank/DDBJ whole genome shotgun (WGS) entry which is preliminary data.</text>
</comment>
<dbReference type="SMART" id="SM00823">
    <property type="entry name" value="PKS_PP"/>
    <property type="match status" value="1"/>
</dbReference>
<keyword evidence="9" id="KW-1185">Reference proteome</keyword>
<dbReference type="PANTHER" id="PTHR44845">
    <property type="entry name" value="CARRIER DOMAIN-CONTAINING PROTEIN"/>
    <property type="match status" value="1"/>
</dbReference>
<dbReference type="Pfam" id="PF07993">
    <property type="entry name" value="NAD_binding_4"/>
    <property type="match status" value="1"/>
</dbReference>
<dbReference type="InterPro" id="IPR020806">
    <property type="entry name" value="PKS_PP-bd"/>
</dbReference>
<evidence type="ECO:0000259" key="7">
    <source>
        <dbReference type="PROSITE" id="PS50075"/>
    </source>
</evidence>
<dbReference type="PROSITE" id="PS50075">
    <property type="entry name" value="CARRIER"/>
    <property type="match status" value="1"/>
</dbReference>
<dbReference type="Gene3D" id="3.40.50.12780">
    <property type="entry name" value="N-terminal domain of ligase-like"/>
    <property type="match status" value="1"/>
</dbReference>
<dbReference type="InterPro" id="IPR009081">
    <property type="entry name" value="PP-bd_ACP"/>
</dbReference>
<dbReference type="Proteomes" id="UP000235965">
    <property type="component" value="Unassembled WGS sequence"/>
</dbReference>
<proteinExistence type="predicted"/>
<dbReference type="GO" id="GO:0006629">
    <property type="term" value="P:lipid metabolic process"/>
    <property type="evidence" value="ECO:0007669"/>
    <property type="project" value="UniProtKB-ARBA"/>
</dbReference>
<dbReference type="CDD" id="cd05930">
    <property type="entry name" value="A_NRPS"/>
    <property type="match status" value="1"/>
</dbReference>
<dbReference type="Pfam" id="PF00106">
    <property type="entry name" value="adh_short"/>
    <property type="match status" value="1"/>
</dbReference>
<gene>
    <name evidence="8" type="ORF">B7P43_G06094</name>
</gene>
<dbReference type="InterPro" id="IPR042099">
    <property type="entry name" value="ANL_N_sf"/>
</dbReference>
<dbReference type="PROSITE" id="PS00061">
    <property type="entry name" value="ADH_SHORT"/>
    <property type="match status" value="1"/>
</dbReference>
<dbReference type="EMBL" id="NEVH01012087">
    <property type="protein sequence ID" value="PNF30885.1"/>
    <property type="molecule type" value="Genomic_DNA"/>
</dbReference>
<dbReference type="PROSITE" id="PS00012">
    <property type="entry name" value="PHOSPHOPANTETHEINE"/>
    <property type="match status" value="1"/>
</dbReference>
<dbReference type="EC" id="2.3.1.85" evidence="1"/>
<evidence type="ECO:0000313" key="8">
    <source>
        <dbReference type="EMBL" id="PNF30883.1"/>
    </source>
</evidence>
<dbReference type="Gene3D" id="3.40.50.1820">
    <property type="entry name" value="alpha/beta hydrolase"/>
    <property type="match status" value="1"/>
</dbReference>
<dbReference type="GO" id="GO:0031177">
    <property type="term" value="F:phosphopantetheine binding"/>
    <property type="evidence" value="ECO:0007669"/>
    <property type="project" value="InterPro"/>
</dbReference>
<dbReference type="AlphaFoldDB" id="A0A2J7QQP0"/>
<evidence type="ECO:0000256" key="6">
    <source>
        <dbReference type="ARBA" id="ARBA00044883"/>
    </source>
</evidence>
<dbReference type="SUPFAM" id="SSF47336">
    <property type="entry name" value="ACP-like"/>
    <property type="match status" value="1"/>
</dbReference>
<dbReference type="Pfam" id="PF00501">
    <property type="entry name" value="AMP-binding"/>
    <property type="match status" value="1"/>
</dbReference>
<dbReference type="EMBL" id="NEVH01012087">
    <property type="protein sequence ID" value="PNF30883.1"/>
    <property type="molecule type" value="Genomic_DNA"/>
</dbReference>
<dbReference type="STRING" id="105785.A0A2J7QQP0"/>
<dbReference type="PRINTS" id="PR00080">
    <property type="entry name" value="SDRFAMILY"/>
</dbReference>
<dbReference type="Pfam" id="PF00550">
    <property type="entry name" value="PP-binding"/>
    <property type="match status" value="1"/>
</dbReference>